<evidence type="ECO:0000313" key="2">
    <source>
        <dbReference type="EMBL" id="PPK94881.1"/>
    </source>
</evidence>
<evidence type="ECO:0000256" key="1">
    <source>
        <dbReference type="SAM" id="Phobius"/>
    </source>
</evidence>
<accession>A0A2S6IL33</accession>
<dbReference type="RefSeq" id="WP_104515333.1">
    <property type="nucleotide sequence ID" value="NZ_MQVW01000024.1"/>
</dbReference>
<keyword evidence="1" id="KW-0472">Membrane</keyword>
<dbReference type="EMBL" id="PTJE01000003">
    <property type="protein sequence ID" value="PPK94881.1"/>
    <property type="molecule type" value="Genomic_DNA"/>
</dbReference>
<feature type="transmembrane region" description="Helical" evidence="1">
    <location>
        <begin position="142"/>
        <end position="161"/>
    </location>
</feature>
<proteinExistence type="predicted"/>
<keyword evidence="3" id="KW-1185">Reference proteome</keyword>
<sequence>MIESNNKSIRQKNLSFFEVKKTLINRISPIRKPVYIQYLMNISAFLVPIVIIGWDAMGKIYQIGASIFIGVNFLILLINLIYSLKKMEKPGLIKTGTYLDLSIYKERSILVRVLSGFALMTIIYFIWSFFSEVKYVFEWEHIFVYLSVASVIYILVSLMLSSKNNIIMILKVELNRLRIGSNQGESYVFLSELKEVRIGDEHISFVPIAGQIERLNKLKLSQVQKKQVKDFLEKYLIDIPVTIYKSKN</sequence>
<organism evidence="2 3">
    <name type="scientific">Nonlabens xylanidelens</name>
    <dbReference type="NCBI Taxonomy" id="191564"/>
    <lineage>
        <taxon>Bacteria</taxon>
        <taxon>Pseudomonadati</taxon>
        <taxon>Bacteroidota</taxon>
        <taxon>Flavobacteriia</taxon>
        <taxon>Flavobacteriales</taxon>
        <taxon>Flavobacteriaceae</taxon>
        <taxon>Nonlabens</taxon>
    </lineage>
</organism>
<feature type="transmembrane region" description="Helical" evidence="1">
    <location>
        <begin position="109"/>
        <end position="130"/>
    </location>
</feature>
<protein>
    <submittedName>
        <fullName evidence="2">Uncharacterized protein</fullName>
    </submittedName>
</protein>
<evidence type="ECO:0000313" key="3">
    <source>
        <dbReference type="Proteomes" id="UP000239002"/>
    </source>
</evidence>
<keyword evidence="1" id="KW-0812">Transmembrane</keyword>
<name>A0A2S6IL33_9FLAO</name>
<dbReference type="Proteomes" id="UP000239002">
    <property type="component" value="Unassembled WGS sequence"/>
</dbReference>
<feature type="transmembrane region" description="Helical" evidence="1">
    <location>
        <begin position="60"/>
        <end position="82"/>
    </location>
</feature>
<feature type="transmembrane region" description="Helical" evidence="1">
    <location>
        <begin position="35"/>
        <end position="54"/>
    </location>
</feature>
<keyword evidence="1" id="KW-1133">Transmembrane helix</keyword>
<gene>
    <name evidence="2" type="ORF">LY01_01634</name>
</gene>
<reference evidence="2 3" key="1">
    <citation type="submission" date="2018-02" db="EMBL/GenBank/DDBJ databases">
        <title>Genomic Encyclopedia of Archaeal and Bacterial Type Strains, Phase II (KMG-II): from individual species to whole genera.</title>
        <authorList>
            <person name="Goeker M."/>
        </authorList>
    </citation>
    <scope>NUCLEOTIDE SEQUENCE [LARGE SCALE GENOMIC DNA]</scope>
    <source>
        <strain evidence="2 3">DSM 16809</strain>
    </source>
</reference>
<comment type="caution">
    <text evidence="2">The sequence shown here is derived from an EMBL/GenBank/DDBJ whole genome shotgun (WGS) entry which is preliminary data.</text>
</comment>
<dbReference type="AlphaFoldDB" id="A0A2S6IL33"/>